<dbReference type="InterPro" id="IPR026521">
    <property type="entry name" value="THAP2"/>
</dbReference>
<keyword evidence="8" id="KW-1185">Reference proteome</keyword>
<evidence type="ECO:0000259" key="6">
    <source>
        <dbReference type="PROSITE" id="PS50950"/>
    </source>
</evidence>
<accession>A0AAV7N4Z7</accession>
<sequence length="290" mass="32160">MPQYCVAVNCRNRCKSKCLDAQGRPITFHRFPNDPDRRQQWIAAVCRSGDEEKPWKPTACSCVCSVHFTESCFDTTGKAVRIRKDAIPTIFDFPKKDQNIGPSFKAEQDSIEVAIESFTNFSTSGEGVTSSQHSEATSGKVLQDHNYYCASSPKSLKLALDKSMQMEQKLWNKLGNLIKLEKRLSKRVSHLLLQLGKEGLSDKPANLQQLHPERALGCVDVDTSDTANPVELDLGKTSGKDEEVFSYLELEKLNKQSGLVMEQLILGDDDPVAHALPSLRLASIGFKGAV</sequence>
<reference evidence="7" key="1">
    <citation type="journal article" date="2022" name="bioRxiv">
        <title>Sequencing and chromosome-scale assembly of the giantPleurodeles waltlgenome.</title>
        <authorList>
            <person name="Brown T."/>
            <person name="Elewa A."/>
            <person name="Iarovenko S."/>
            <person name="Subramanian E."/>
            <person name="Araus A.J."/>
            <person name="Petzold A."/>
            <person name="Susuki M."/>
            <person name="Suzuki K.-i.T."/>
            <person name="Hayashi T."/>
            <person name="Toyoda A."/>
            <person name="Oliveira C."/>
            <person name="Osipova E."/>
            <person name="Leigh N.D."/>
            <person name="Simon A."/>
            <person name="Yun M.H."/>
        </authorList>
    </citation>
    <scope>NUCLEOTIDE SEQUENCE</scope>
    <source>
        <strain evidence="7">20211129_DDA</strain>
        <tissue evidence="7">Liver</tissue>
    </source>
</reference>
<keyword evidence="1" id="KW-0479">Metal-binding</keyword>
<evidence type="ECO:0000256" key="2">
    <source>
        <dbReference type="ARBA" id="ARBA00022771"/>
    </source>
</evidence>
<keyword evidence="2 5" id="KW-0863">Zinc-finger</keyword>
<dbReference type="SUPFAM" id="SSF57716">
    <property type="entry name" value="Glucocorticoid receptor-like (DNA-binding domain)"/>
    <property type="match status" value="1"/>
</dbReference>
<dbReference type="EMBL" id="JANPWB010000013">
    <property type="protein sequence ID" value="KAJ1109398.1"/>
    <property type="molecule type" value="Genomic_DNA"/>
</dbReference>
<evidence type="ECO:0000313" key="7">
    <source>
        <dbReference type="EMBL" id="KAJ1109398.1"/>
    </source>
</evidence>
<evidence type="ECO:0000313" key="8">
    <source>
        <dbReference type="Proteomes" id="UP001066276"/>
    </source>
</evidence>
<evidence type="ECO:0000256" key="1">
    <source>
        <dbReference type="ARBA" id="ARBA00022723"/>
    </source>
</evidence>
<dbReference type="GO" id="GO:0003677">
    <property type="term" value="F:DNA binding"/>
    <property type="evidence" value="ECO:0007669"/>
    <property type="project" value="UniProtKB-UniRule"/>
</dbReference>
<dbReference type="SMART" id="SM00692">
    <property type="entry name" value="DM3"/>
    <property type="match status" value="1"/>
</dbReference>
<dbReference type="AlphaFoldDB" id="A0AAV7N4Z7"/>
<protein>
    <recommendedName>
        <fullName evidence="6">THAP-type domain-containing protein</fullName>
    </recommendedName>
</protein>
<dbReference type="SMART" id="SM00980">
    <property type="entry name" value="THAP"/>
    <property type="match status" value="1"/>
</dbReference>
<evidence type="ECO:0000256" key="4">
    <source>
        <dbReference type="ARBA" id="ARBA00023125"/>
    </source>
</evidence>
<organism evidence="7 8">
    <name type="scientific">Pleurodeles waltl</name>
    <name type="common">Iberian ribbed newt</name>
    <dbReference type="NCBI Taxonomy" id="8319"/>
    <lineage>
        <taxon>Eukaryota</taxon>
        <taxon>Metazoa</taxon>
        <taxon>Chordata</taxon>
        <taxon>Craniata</taxon>
        <taxon>Vertebrata</taxon>
        <taxon>Euteleostomi</taxon>
        <taxon>Amphibia</taxon>
        <taxon>Batrachia</taxon>
        <taxon>Caudata</taxon>
        <taxon>Salamandroidea</taxon>
        <taxon>Salamandridae</taxon>
        <taxon>Pleurodelinae</taxon>
        <taxon>Pleurodeles</taxon>
    </lineage>
</organism>
<keyword evidence="3" id="KW-0862">Zinc</keyword>
<name>A0AAV7N4Z7_PLEWA</name>
<proteinExistence type="predicted"/>
<evidence type="ECO:0000256" key="5">
    <source>
        <dbReference type="PROSITE-ProRule" id="PRU00309"/>
    </source>
</evidence>
<dbReference type="GO" id="GO:0008270">
    <property type="term" value="F:zinc ion binding"/>
    <property type="evidence" value="ECO:0007669"/>
    <property type="project" value="UniProtKB-KW"/>
</dbReference>
<dbReference type="PROSITE" id="PS50950">
    <property type="entry name" value="ZF_THAP"/>
    <property type="match status" value="1"/>
</dbReference>
<dbReference type="InterPro" id="IPR006612">
    <property type="entry name" value="THAP_Znf"/>
</dbReference>
<comment type="caution">
    <text evidence="7">The sequence shown here is derived from an EMBL/GenBank/DDBJ whole genome shotgun (WGS) entry which is preliminary data.</text>
</comment>
<dbReference type="Pfam" id="PF05485">
    <property type="entry name" value="THAP"/>
    <property type="match status" value="1"/>
</dbReference>
<evidence type="ECO:0000256" key="3">
    <source>
        <dbReference type="ARBA" id="ARBA00022833"/>
    </source>
</evidence>
<gene>
    <name evidence="7" type="ORF">NDU88_006759</name>
</gene>
<dbReference type="Proteomes" id="UP001066276">
    <property type="component" value="Chromosome 9"/>
</dbReference>
<dbReference type="PANTHER" id="PTHR47696:SF2">
    <property type="entry name" value="PROVISIONAL ORTHOLOG OF THAP DOMAIN CONTAINING 1"/>
    <property type="match status" value="1"/>
</dbReference>
<feature type="domain" description="THAP-type" evidence="6">
    <location>
        <begin position="1"/>
        <end position="91"/>
    </location>
</feature>
<keyword evidence="4 5" id="KW-0238">DNA-binding</keyword>
<dbReference type="PANTHER" id="PTHR47696">
    <property type="entry name" value="THAP DOMAIN-CONTAINING PROTEIN 2"/>
    <property type="match status" value="1"/>
</dbReference>